<evidence type="ECO:0000313" key="1">
    <source>
        <dbReference type="EMBL" id="OUL58304.1"/>
    </source>
</evidence>
<proteinExistence type="predicted"/>
<reference evidence="1 2" key="1">
    <citation type="submission" date="2017-02" db="EMBL/GenBank/DDBJ databases">
        <title>Pseudoalteromonas ulvae TC14 Genome.</title>
        <authorList>
            <person name="Molmeret M."/>
        </authorList>
    </citation>
    <scope>NUCLEOTIDE SEQUENCE [LARGE SCALE GENOMIC DNA]</scope>
    <source>
        <strain evidence="1">TC14</strain>
    </source>
</reference>
<gene>
    <name evidence="1" type="ORF">B1199_08180</name>
</gene>
<organism evidence="1 2">
    <name type="scientific">Pseudoalteromonas ulvae</name>
    <dbReference type="NCBI Taxonomy" id="107327"/>
    <lineage>
        <taxon>Bacteria</taxon>
        <taxon>Pseudomonadati</taxon>
        <taxon>Pseudomonadota</taxon>
        <taxon>Gammaproteobacteria</taxon>
        <taxon>Alteromonadales</taxon>
        <taxon>Pseudoalteromonadaceae</taxon>
        <taxon>Pseudoalteromonas</taxon>
    </lineage>
</organism>
<name>A0A244CRS9_PSEDV</name>
<keyword evidence="2" id="KW-1185">Reference proteome</keyword>
<dbReference type="RefSeq" id="WP_086743610.1">
    <property type="nucleotide sequence ID" value="NZ_MWPV01000002.1"/>
</dbReference>
<comment type="caution">
    <text evidence="1">The sequence shown here is derived from an EMBL/GenBank/DDBJ whole genome shotgun (WGS) entry which is preliminary data.</text>
</comment>
<dbReference type="AlphaFoldDB" id="A0A244CRS9"/>
<dbReference type="Proteomes" id="UP000194841">
    <property type="component" value="Unassembled WGS sequence"/>
</dbReference>
<dbReference type="PROSITE" id="PS51257">
    <property type="entry name" value="PROKAR_LIPOPROTEIN"/>
    <property type="match status" value="1"/>
</dbReference>
<accession>A0A244CRS9</accession>
<protein>
    <submittedName>
        <fullName evidence="1">Uncharacterized protein</fullName>
    </submittedName>
</protein>
<dbReference type="EMBL" id="MWPV01000002">
    <property type="protein sequence ID" value="OUL58304.1"/>
    <property type="molecule type" value="Genomic_DNA"/>
</dbReference>
<dbReference type="OrthoDB" id="9918226at2"/>
<evidence type="ECO:0000313" key="2">
    <source>
        <dbReference type="Proteomes" id="UP000194841"/>
    </source>
</evidence>
<sequence>MKKSSLLAAFATTLFLTGCNVTVETNTVEYDPEIIATGSSDWEFNPQTGDYELNKPVFSTTIKTKTYELPENLNANQL</sequence>